<keyword evidence="3" id="KW-1185">Reference proteome</keyword>
<feature type="compositionally biased region" description="Low complexity" evidence="1">
    <location>
        <begin position="83"/>
        <end position="92"/>
    </location>
</feature>
<protein>
    <recommendedName>
        <fullName evidence="4">Chorismate synthase</fullName>
    </recommendedName>
</protein>
<comment type="caution">
    <text evidence="2">The sequence shown here is derived from an EMBL/GenBank/DDBJ whole genome shotgun (WGS) entry which is preliminary data.</text>
</comment>
<dbReference type="EMBL" id="JAZHXJ010000925">
    <property type="protein sequence ID" value="KAL1848360.1"/>
    <property type="molecule type" value="Genomic_DNA"/>
</dbReference>
<sequence>MTESGGQVGQMARRRAPVHAGRDAQAKRRLVVDVDAVRQVRQRDDIDVVGRVLGRRLHGGRLHQAREAPAVAVDGRVDPVADGHVGSRVRVGGVDGGCGTGRTQQRREKGTGRDESGHHGAESIRSSPVTAVAKIRVGVSLPDGEKRMCGMAAEIKTPRNGGGDANGSTLISGRPYRHDPAILGCDLPRLLGPPAIFAVLVQAGSPSICRYACTYRCSLFASVAPRHQGPG</sequence>
<organism evidence="2 3">
    <name type="scientific">Phialemonium thermophilum</name>
    <dbReference type="NCBI Taxonomy" id="223376"/>
    <lineage>
        <taxon>Eukaryota</taxon>
        <taxon>Fungi</taxon>
        <taxon>Dikarya</taxon>
        <taxon>Ascomycota</taxon>
        <taxon>Pezizomycotina</taxon>
        <taxon>Sordariomycetes</taxon>
        <taxon>Sordariomycetidae</taxon>
        <taxon>Cephalothecales</taxon>
        <taxon>Cephalothecaceae</taxon>
        <taxon>Phialemonium</taxon>
    </lineage>
</organism>
<evidence type="ECO:0000256" key="1">
    <source>
        <dbReference type="SAM" id="MobiDB-lite"/>
    </source>
</evidence>
<evidence type="ECO:0000313" key="2">
    <source>
        <dbReference type="EMBL" id="KAL1848360.1"/>
    </source>
</evidence>
<feature type="region of interest" description="Disordered" evidence="1">
    <location>
        <begin position="79"/>
        <end position="127"/>
    </location>
</feature>
<dbReference type="Proteomes" id="UP001586593">
    <property type="component" value="Unassembled WGS sequence"/>
</dbReference>
<accession>A0ABR3VYB7</accession>
<reference evidence="2 3" key="1">
    <citation type="journal article" date="2024" name="Commun. Biol.">
        <title>Comparative genomic analysis of thermophilic fungi reveals convergent evolutionary adaptations and gene losses.</title>
        <authorList>
            <person name="Steindorff A.S."/>
            <person name="Aguilar-Pontes M.V."/>
            <person name="Robinson A.J."/>
            <person name="Andreopoulos B."/>
            <person name="LaButti K."/>
            <person name="Kuo A."/>
            <person name="Mondo S."/>
            <person name="Riley R."/>
            <person name="Otillar R."/>
            <person name="Haridas S."/>
            <person name="Lipzen A."/>
            <person name="Grimwood J."/>
            <person name="Schmutz J."/>
            <person name="Clum A."/>
            <person name="Reid I.D."/>
            <person name="Moisan M.C."/>
            <person name="Butler G."/>
            <person name="Nguyen T.T.M."/>
            <person name="Dewar K."/>
            <person name="Conant G."/>
            <person name="Drula E."/>
            <person name="Henrissat B."/>
            <person name="Hansel C."/>
            <person name="Singer S."/>
            <person name="Hutchinson M.I."/>
            <person name="de Vries R.P."/>
            <person name="Natvig D.O."/>
            <person name="Powell A.J."/>
            <person name="Tsang A."/>
            <person name="Grigoriev I.V."/>
        </authorList>
    </citation>
    <scope>NUCLEOTIDE SEQUENCE [LARGE SCALE GENOMIC DNA]</scope>
    <source>
        <strain evidence="2 3">ATCC 24622</strain>
    </source>
</reference>
<evidence type="ECO:0000313" key="3">
    <source>
        <dbReference type="Proteomes" id="UP001586593"/>
    </source>
</evidence>
<feature type="region of interest" description="Disordered" evidence="1">
    <location>
        <begin position="1"/>
        <end position="26"/>
    </location>
</feature>
<gene>
    <name evidence="2" type="ORF">VTK73DRAFT_10134</name>
</gene>
<feature type="compositionally biased region" description="Basic and acidic residues" evidence="1">
    <location>
        <begin position="105"/>
        <end position="122"/>
    </location>
</feature>
<proteinExistence type="predicted"/>
<evidence type="ECO:0008006" key="4">
    <source>
        <dbReference type="Google" id="ProtNLM"/>
    </source>
</evidence>
<name>A0ABR3VYB7_9PEZI</name>